<organism evidence="3 5">
    <name type="scientific">Sutcliffiella horikoshii</name>
    <dbReference type="NCBI Taxonomy" id="79883"/>
    <lineage>
        <taxon>Bacteria</taxon>
        <taxon>Bacillati</taxon>
        <taxon>Bacillota</taxon>
        <taxon>Bacilli</taxon>
        <taxon>Bacillales</taxon>
        <taxon>Bacillaceae</taxon>
        <taxon>Sutcliffiella</taxon>
    </lineage>
</organism>
<evidence type="ECO:0000313" key="4">
    <source>
        <dbReference type="Proteomes" id="UP000195573"/>
    </source>
</evidence>
<reference evidence="2 4" key="1">
    <citation type="submission" date="2017-04" db="EMBL/GenBank/DDBJ databases">
        <title>Complete Genome Sequence of the Bacillus horikoshii 20a strain from Cuatro Cienegas, Coahuila, Mexico.</title>
        <authorList>
            <person name="Zarza E."/>
            <person name="Alcaraz L.D."/>
            <person name="Aguilar-Salinas B."/>
            <person name="Islas A."/>
            <person name="Olmedo-Alvarez G."/>
        </authorList>
    </citation>
    <scope>NUCLEOTIDE SEQUENCE [LARGE SCALE GENOMIC DNA]</scope>
    <source>
        <strain evidence="2 4">20a</strain>
    </source>
</reference>
<dbReference type="EMBL" id="VTEU01000001">
    <property type="protein sequence ID" value="TYS61011.1"/>
    <property type="molecule type" value="Genomic_DNA"/>
</dbReference>
<dbReference type="AlphaFoldDB" id="A0A1Y0CKB4"/>
<reference evidence="3 5" key="2">
    <citation type="submission" date="2019-08" db="EMBL/GenBank/DDBJ databases">
        <title>Bacillus genomes from the desert of Cuatro Cienegas, Coahuila.</title>
        <authorList>
            <person name="Olmedo-Alvarez G."/>
        </authorList>
    </citation>
    <scope>NUCLEOTIDE SEQUENCE [LARGE SCALE GENOMIC DNA]</scope>
    <source>
        <strain evidence="3 5">CH88_3T</strain>
    </source>
</reference>
<keyword evidence="4" id="KW-1185">Reference proteome</keyword>
<accession>A0A1Y0CKB4</accession>
<keyword evidence="1" id="KW-0472">Membrane</keyword>
<sequence length="90" mass="10729">MEFYLDILLYAPYVTAAVLCLLTFCFYLDSKYVVYQHNGYTTSLDLETNKLQSVIGKRRRLITFIYRKRPTKESTLDEEDSSHYFAYMSR</sequence>
<dbReference type="GeneID" id="96738111"/>
<evidence type="ECO:0000313" key="5">
    <source>
        <dbReference type="Proteomes" id="UP000323393"/>
    </source>
</evidence>
<feature type="transmembrane region" description="Helical" evidence="1">
    <location>
        <begin position="7"/>
        <end position="28"/>
    </location>
</feature>
<dbReference type="Proteomes" id="UP000323393">
    <property type="component" value="Unassembled WGS sequence"/>
</dbReference>
<evidence type="ECO:0000256" key="1">
    <source>
        <dbReference type="SAM" id="Phobius"/>
    </source>
</evidence>
<proteinExistence type="predicted"/>
<evidence type="ECO:0000313" key="3">
    <source>
        <dbReference type="EMBL" id="TYS61011.1"/>
    </source>
</evidence>
<keyword evidence="1" id="KW-1133">Transmembrane helix</keyword>
<dbReference type="Proteomes" id="UP000195573">
    <property type="component" value="Chromosome"/>
</dbReference>
<name>A0A1Y0CKB4_9BACI</name>
<gene>
    <name evidence="2" type="ORF">B4U37_06690</name>
    <name evidence="3" type="ORF">FZC74_01680</name>
</gene>
<evidence type="ECO:0000313" key="2">
    <source>
        <dbReference type="EMBL" id="ART75733.1"/>
    </source>
</evidence>
<dbReference type="EMBL" id="CP020880">
    <property type="protein sequence ID" value="ART75733.1"/>
    <property type="molecule type" value="Genomic_DNA"/>
</dbReference>
<dbReference type="KEGG" id="bhk:B4U37_06690"/>
<protein>
    <submittedName>
        <fullName evidence="3">Uncharacterized protein</fullName>
    </submittedName>
</protein>
<dbReference type="RefSeq" id="WP_088017600.1">
    <property type="nucleotide sequence ID" value="NZ_CP020880.1"/>
</dbReference>
<keyword evidence="1" id="KW-0812">Transmembrane</keyword>